<accession>A0ABQ7VCF7</accession>
<keyword evidence="3" id="KW-1185">Reference proteome</keyword>
<organism evidence="2 3">
    <name type="scientific">Solanum tuberosum</name>
    <name type="common">Potato</name>
    <dbReference type="NCBI Taxonomy" id="4113"/>
    <lineage>
        <taxon>Eukaryota</taxon>
        <taxon>Viridiplantae</taxon>
        <taxon>Streptophyta</taxon>
        <taxon>Embryophyta</taxon>
        <taxon>Tracheophyta</taxon>
        <taxon>Spermatophyta</taxon>
        <taxon>Magnoliopsida</taxon>
        <taxon>eudicotyledons</taxon>
        <taxon>Gunneridae</taxon>
        <taxon>Pentapetalae</taxon>
        <taxon>asterids</taxon>
        <taxon>lamiids</taxon>
        <taxon>Solanales</taxon>
        <taxon>Solanaceae</taxon>
        <taxon>Solanoideae</taxon>
        <taxon>Solaneae</taxon>
        <taxon>Solanum</taxon>
    </lineage>
</organism>
<dbReference type="Proteomes" id="UP000826656">
    <property type="component" value="Unassembled WGS sequence"/>
</dbReference>
<evidence type="ECO:0000313" key="3">
    <source>
        <dbReference type="Proteomes" id="UP000826656"/>
    </source>
</evidence>
<proteinExistence type="predicted"/>
<name>A0ABQ7VCF7_SOLTU</name>
<dbReference type="EMBL" id="JAIVGD010000013">
    <property type="protein sequence ID" value="KAH0761091.1"/>
    <property type="molecule type" value="Genomic_DNA"/>
</dbReference>
<evidence type="ECO:0000256" key="1">
    <source>
        <dbReference type="SAM" id="MobiDB-lite"/>
    </source>
</evidence>
<feature type="region of interest" description="Disordered" evidence="1">
    <location>
        <begin position="1"/>
        <end position="34"/>
    </location>
</feature>
<protein>
    <submittedName>
        <fullName evidence="2">Uncharacterized protein</fullName>
    </submittedName>
</protein>
<feature type="compositionally biased region" description="Polar residues" evidence="1">
    <location>
        <begin position="18"/>
        <end position="32"/>
    </location>
</feature>
<sequence length="91" mass="9967">MEVQTKSSPLEPGCAESEANSHASTEVTNSAIDENEVQFHVSRTRGSLEHPTSCVEEQDVYLVYSLVKEFPCLISGGKLNLVESLGRRVKS</sequence>
<gene>
    <name evidence="2" type="ORF">KY290_017164</name>
</gene>
<comment type="caution">
    <text evidence="2">The sequence shown here is derived from an EMBL/GenBank/DDBJ whole genome shotgun (WGS) entry which is preliminary data.</text>
</comment>
<reference evidence="2 3" key="1">
    <citation type="journal article" date="2021" name="bioRxiv">
        <title>Chromosome-scale and haplotype-resolved genome assembly of a tetraploid potato cultivar.</title>
        <authorList>
            <person name="Sun H."/>
            <person name="Jiao W.-B."/>
            <person name="Krause K."/>
            <person name="Campoy J.A."/>
            <person name="Goel M."/>
            <person name="Folz-Donahue K."/>
            <person name="Kukat C."/>
            <person name="Huettel B."/>
            <person name="Schneeberger K."/>
        </authorList>
    </citation>
    <scope>NUCLEOTIDE SEQUENCE [LARGE SCALE GENOMIC DNA]</scope>
    <source>
        <strain evidence="2">SolTubOtavaFocal</strain>
        <tissue evidence="2">Leaves</tissue>
    </source>
</reference>
<evidence type="ECO:0000313" key="2">
    <source>
        <dbReference type="EMBL" id="KAH0761091.1"/>
    </source>
</evidence>